<dbReference type="AlphaFoldDB" id="A0AAV4BED2"/>
<proteinExistence type="predicted"/>
<evidence type="ECO:0000256" key="1">
    <source>
        <dbReference type="SAM" id="MobiDB-lite"/>
    </source>
</evidence>
<dbReference type="EMBL" id="BLXT01004907">
    <property type="protein sequence ID" value="GFO17948.1"/>
    <property type="molecule type" value="Genomic_DNA"/>
</dbReference>
<name>A0AAV4BED2_9GAST</name>
<evidence type="ECO:0000313" key="3">
    <source>
        <dbReference type="Proteomes" id="UP000735302"/>
    </source>
</evidence>
<protein>
    <submittedName>
        <fullName evidence="2">Uncharacterized protein</fullName>
    </submittedName>
</protein>
<keyword evidence="3" id="KW-1185">Reference proteome</keyword>
<feature type="compositionally biased region" description="Basic and acidic residues" evidence="1">
    <location>
        <begin position="154"/>
        <end position="164"/>
    </location>
</feature>
<evidence type="ECO:0000313" key="2">
    <source>
        <dbReference type="EMBL" id="GFO17948.1"/>
    </source>
</evidence>
<organism evidence="2 3">
    <name type="scientific">Plakobranchus ocellatus</name>
    <dbReference type="NCBI Taxonomy" id="259542"/>
    <lineage>
        <taxon>Eukaryota</taxon>
        <taxon>Metazoa</taxon>
        <taxon>Spiralia</taxon>
        <taxon>Lophotrochozoa</taxon>
        <taxon>Mollusca</taxon>
        <taxon>Gastropoda</taxon>
        <taxon>Heterobranchia</taxon>
        <taxon>Euthyneura</taxon>
        <taxon>Panpulmonata</taxon>
        <taxon>Sacoglossa</taxon>
        <taxon>Placobranchoidea</taxon>
        <taxon>Plakobranchidae</taxon>
        <taxon>Plakobranchus</taxon>
    </lineage>
</organism>
<gene>
    <name evidence="2" type="ORF">PoB_004445300</name>
</gene>
<accession>A0AAV4BED2</accession>
<dbReference type="Proteomes" id="UP000735302">
    <property type="component" value="Unassembled WGS sequence"/>
</dbReference>
<reference evidence="2 3" key="1">
    <citation type="journal article" date="2021" name="Elife">
        <title>Chloroplast acquisition without the gene transfer in kleptoplastic sea slugs, Plakobranchus ocellatus.</title>
        <authorList>
            <person name="Maeda T."/>
            <person name="Takahashi S."/>
            <person name="Yoshida T."/>
            <person name="Shimamura S."/>
            <person name="Takaki Y."/>
            <person name="Nagai Y."/>
            <person name="Toyoda A."/>
            <person name="Suzuki Y."/>
            <person name="Arimoto A."/>
            <person name="Ishii H."/>
            <person name="Satoh N."/>
            <person name="Nishiyama T."/>
            <person name="Hasebe M."/>
            <person name="Maruyama T."/>
            <person name="Minagawa J."/>
            <person name="Obokata J."/>
            <person name="Shigenobu S."/>
        </authorList>
    </citation>
    <scope>NUCLEOTIDE SEQUENCE [LARGE SCALE GENOMIC DNA]</scope>
</reference>
<comment type="caution">
    <text evidence="2">The sequence shown here is derived from an EMBL/GenBank/DDBJ whole genome shotgun (WGS) entry which is preliminary data.</text>
</comment>
<feature type="region of interest" description="Disordered" evidence="1">
    <location>
        <begin position="139"/>
        <end position="164"/>
    </location>
</feature>
<sequence length="164" mass="17959">MDYPYLNQSSFDTSNCGLPPGMDPGSLGNHCSMSNSYPDSANMFSQMGQSYGRYNGVRSFPTMGGSNPAGLGGHPGSCSMMPRPRDHPHHHSHSQAPVFGAGELLVEQVKMESVWEDSSWLNKTTKREMVTNFSKIRRKKKSVTNKSKQAAHSFSDKSSVEVAV</sequence>